<dbReference type="Proteomes" id="UP001216579">
    <property type="component" value="Unassembled WGS sequence"/>
</dbReference>
<dbReference type="Gene3D" id="3.40.630.190">
    <property type="entry name" value="LCP protein"/>
    <property type="match status" value="1"/>
</dbReference>
<feature type="domain" description="Cell envelope-related transcriptional attenuator" evidence="2">
    <location>
        <begin position="76"/>
        <end position="227"/>
    </location>
</feature>
<organism evidence="3 4">
    <name type="scientific">Streptomyces silvisoli</name>
    <dbReference type="NCBI Taxonomy" id="3034235"/>
    <lineage>
        <taxon>Bacteria</taxon>
        <taxon>Bacillati</taxon>
        <taxon>Actinomycetota</taxon>
        <taxon>Actinomycetes</taxon>
        <taxon>Kitasatosporales</taxon>
        <taxon>Streptomycetaceae</taxon>
        <taxon>Streptomyces</taxon>
    </lineage>
</organism>
<dbReference type="InterPro" id="IPR050922">
    <property type="entry name" value="LytR/CpsA/Psr_CW_biosynth"/>
</dbReference>
<accession>A0ABT5ZVA3</accession>
<dbReference type="InterPro" id="IPR004474">
    <property type="entry name" value="LytR_CpsA_psr"/>
</dbReference>
<dbReference type="PANTHER" id="PTHR33392:SF6">
    <property type="entry name" value="POLYISOPRENYL-TEICHOIC ACID--PEPTIDOGLYCAN TEICHOIC ACID TRANSFERASE TAGU"/>
    <property type="match status" value="1"/>
</dbReference>
<name>A0ABT5ZVA3_9ACTN</name>
<gene>
    <name evidence="3" type="ORF">P3G67_32005</name>
</gene>
<keyword evidence="4" id="KW-1185">Reference proteome</keyword>
<protein>
    <submittedName>
        <fullName evidence="3">LCP family protein</fullName>
    </submittedName>
</protein>
<evidence type="ECO:0000259" key="2">
    <source>
        <dbReference type="Pfam" id="PF03816"/>
    </source>
</evidence>
<reference evidence="3 4" key="1">
    <citation type="submission" date="2023-03" db="EMBL/GenBank/DDBJ databases">
        <title>Draft genome sequence of Streptomyces sp. RB6PN23 isolated from peat swamp forest in Thailand.</title>
        <authorList>
            <person name="Klaysubun C."/>
            <person name="Duangmal K."/>
        </authorList>
    </citation>
    <scope>NUCLEOTIDE SEQUENCE [LARGE SCALE GENOMIC DNA]</scope>
    <source>
        <strain evidence="3 4">RB6PN23</strain>
    </source>
</reference>
<comment type="similarity">
    <text evidence="1">Belongs to the LytR/CpsA/Psr (LCP) family.</text>
</comment>
<evidence type="ECO:0000256" key="1">
    <source>
        <dbReference type="ARBA" id="ARBA00006068"/>
    </source>
</evidence>
<proteinExistence type="inferred from homology"/>
<evidence type="ECO:0000313" key="4">
    <source>
        <dbReference type="Proteomes" id="UP001216579"/>
    </source>
</evidence>
<dbReference type="RefSeq" id="WP_276096623.1">
    <property type="nucleotide sequence ID" value="NZ_JARJBC010000029.1"/>
</dbReference>
<dbReference type="NCBIfam" id="TIGR00350">
    <property type="entry name" value="lytR_cpsA_psr"/>
    <property type="match status" value="1"/>
</dbReference>
<dbReference type="PANTHER" id="PTHR33392">
    <property type="entry name" value="POLYISOPRENYL-TEICHOIC ACID--PEPTIDOGLYCAN TEICHOIC ACID TRANSFERASE TAGU"/>
    <property type="match status" value="1"/>
</dbReference>
<evidence type="ECO:0000313" key="3">
    <source>
        <dbReference type="EMBL" id="MDF3293759.1"/>
    </source>
</evidence>
<dbReference type="Pfam" id="PF03816">
    <property type="entry name" value="LytR_cpsA_psr"/>
    <property type="match status" value="1"/>
</dbReference>
<sequence length="318" mass="34794">MPASVPWRPPRPHPYRPWLRDRRLLRIASAVSLAVLATSGLGYGVHAFGGFGSRPPKPGPGVNTLLVGTDRACQCAETIMLVHLSQDRSRISVVSIPRDSYVPFSELPPRRDRFGETIRPGRINAAYALGGLPLTIRTVERMTRVHIDHYAQLDHAALVSTVDALGGVPVHVRHPLHDPASGLDLPAGESLLNGDRALRYVRYADPSADIGRMRRQREFAAGVLDRARSSDPTALKRAIDAIRHSVRTDTPLTPADAVRDLRPTRTEFAPVPAADVNYQVPGVGSTVKWDDTKASVLFRAIRQDRPIPAKIGERQGNG</sequence>
<dbReference type="EMBL" id="JARJBC010000029">
    <property type="protein sequence ID" value="MDF3293759.1"/>
    <property type="molecule type" value="Genomic_DNA"/>
</dbReference>
<comment type="caution">
    <text evidence="3">The sequence shown here is derived from an EMBL/GenBank/DDBJ whole genome shotgun (WGS) entry which is preliminary data.</text>
</comment>